<dbReference type="AlphaFoldDB" id="A0A840SSM0"/>
<comment type="caution">
    <text evidence="2">The sequence shown here is derived from an EMBL/GenBank/DDBJ whole genome shotgun (WGS) entry which is preliminary data.</text>
</comment>
<evidence type="ECO:0000313" key="3">
    <source>
        <dbReference type="Proteomes" id="UP000549457"/>
    </source>
</evidence>
<dbReference type="Proteomes" id="UP000549457">
    <property type="component" value="Unassembled WGS sequence"/>
</dbReference>
<proteinExistence type="predicted"/>
<sequence>MRNDRFVPSIYRSSEQLRAFGPRAGMLLGLFTGFGLAVWVSIAGGGLIAAFLAYSLGASATLFTVVGFASLRPSAIVRRAAAPLHFHRI</sequence>
<organism evidence="2 3">
    <name type="scientific">Amaricoccus macauensis</name>
    <dbReference type="NCBI Taxonomy" id="57001"/>
    <lineage>
        <taxon>Bacteria</taxon>
        <taxon>Pseudomonadati</taxon>
        <taxon>Pseudomonadota</taxon>
        <taxon>Alphaproteobacteria</taxon>
        <taxon>Rhodobacterales</taxon>
        <taxon>Paracoccaceae</taxon>
        <taxon>Amaricoccus</taxon>
    </lineage>
</organism>
<feature type="transmembrane region" description="Helical" evidence="1">
    <location>
        <begin position="48"/>
        <end position="69"/>
    </location>
</feature>
<gene>
    <name evidence="2" type="ORF">HNP73_003704</name>
</gene>
<name>A0A840SSM0_9RHOB</name>
<accession>A0A840SSM0</accession>
<keyword evidence="1" id="KW-1133">Transmembrane helix</keyword>
<keyword evidence="3" id="KW-1185">Reference proteome</keyword>
<keyword evidence="1" id="KW-0472">Membrane</keyword>
<feature type="transmembrane region" description="Helical" evidence="1">
    <location>
        <begin position="20"/>
        <end position="42"/>
    </location>
</feature>
<evidence type="ECO:0000313" key="2">
    <source>
        <dbReference type="EMBL" id="MBB5223750.1"/>
    </source>
</evidence>
<evidence type="ECO:0000256" key="1">
    <source>
        <dbReference type="SAM" id="Phobius"/>
    </source>
</evidence>
<protein>
    <submittedName>
        <fullName evidence="2">Uncharacterized protein</fullName>
    </submittedName>
</protein>
<keyword evidence="1" id="KW-0812">Transmembrane</keyword>
<dbReference type="RefSeq" id="WP_184153250.1">
    <property type="nucleotide sequence ID" value="NZ_JACHFM010000004.1"/>
</dbReference>
<dbReference type="EMBL" id="JACHFM010000004">
    <property type="protein sequence ID" value="MBB5223750.1"/>
    <property type="molecule type" value="Genomic_DNA"/>
</dbReference>
<reference evidence="2 3" key="1">
    <citation type="submission" date="2020-08" db="EMBL/GenBank/DDBJ databases">
        <title>Genomic Encyclopedia of Type Strains, Phase IV (KMG-IV): sequencing the most valuable type-strain genomes for metagenomic binning, comparative biology and taxonomic classification.</title>
        <authorList>
            <person name="Goeker M."/>
        </authorList>
    </citation>
    <scope>NUCLEOTIDE SEQUENCE [LARGE SCALE GENOMIC DNA]</scope>
    <source>
        <strain evidence="2 3">DSM 101730</strain>
    </source>
</reference>